<evidence type="ECO:0000313" key="1">
    <source>
        <dbReference type="EMBL" id="ORA68921.1"/>
    </source>
</evidence>
<organism evidence="1 2">
    <name type="scientific">Mycolicibacterium elephantis</name>
    <dbReference type="NCBI Taxonomy" id="81858"/>
    <lineage>
        <taxon>Bacteria</taxon>
        <taxon>Bacillati</taxon>
        <taxon>Actinomycetota</taxon>
        <taxon>Actinomycetes</taxon>
        <taxon>Mycobacteriales</taxon>
        <taxon>Mycobacteriaceae</taxon>
        <taxon>Mycolicibacterium</taxon>
    </lineage>
</organism>
<dbReference type="OrthoDB" id="3292498at2"/>
<dbReference type="RefSeq" id="WP_083042450.1">
    <property type="nucleotide sequence ID" value="NZ_MVHP01000002.1"/>
</dbReference>
<accession>A0A1X0D972</accession>
<evidence type="ECO:0008006" key="3">
    <source>
        <dbReference type="Google" id="ProtNLM"/>
    </source>
</evidence>
<dbReference type="InterPro" id="IPR016791">
    <property type="entry name" value="Polyketide_synth_GrhN/RubW_prd"/>
</dbReference>
<dbReference type="InterPro" id="IPR012349">
    <property type="entry name" value="Split_barrel_FMN-bd"/>
</dbReference>
<reference evidence="1 2" key="1">
    <citation type="submission" date="2017-02" db="EMBL/GenBank/DDBJ databases">
        <title>The new phylogeny of genus Mycobacterium.</title>
        <authorList>
            <person name="Tortoli E."/>
            <person name="Trovato A."/>
            <person name="Cirillo D.M."/>
        </authorList>
    </citation>
    <scope>NUCLEOTIDE SEQUENCE [LARGE SCALE GENOMIC DNA]</scope>
    <source>
        <strain evidence="1 2">FI-09383</strain>
    </source>
</reference>
<dbReference type="PIRSF" id="PIRSF021513">
    <property type="entry name" value="GrhN_RubW_prd"/>
    <property type="match status" value="1"/>
</dbReference>
<evidence type="ECO:0000313" key="2">
    <source>
        <dbReference type="Proteomes" id="UP000192772"/>
    </source>
</evidence>
<proteinExistence type="predicted"/>
<dbReference type="EMBL" id="MVHP01000002">
    <property type="protein sequence ID" value="ORA68921.1"/>
    <property type="molecule type" value="Genomic_DNA"/>
</dbReference>
<comment type="caution">
    <text evidence="1">The sequence shown here is derived from an EMBL/GenBank/DDBJ whole genome shotgun (WGS) entry which is preliminary data.</text>
</comment>
<dbReference type="STRING" id="81858.BST23_03425"/>
<name>A0A1X0D972_9MYCO</name>
<dbReference type="Gene3D" id="2.30.110.10">
    <property type="entry name" value="Electron Transport, Fmn-binding Protein, Chain A"/>
    <property type="match status" value="1"/>
</dbReference>
<dbReference type="Proteomes" id="UP000192772">
    <property type="component" value="Unassembled WGS sequence"/>
</dbReference>
<gene>
    <name evidence="1" type="ORF">BST23_03425</name>
</gene>
<protein>
    <recommendedName>
        <fullName evidence="3">Nitroreductase family deazaflavin-dependent oxidoreductase</fullName>
    </recommendedName>
</protein>
<dbReference type="AlphaFoldDB" id="A0A1X0D972"/>
<sequence>MTEKQPAVTLSHPPERLLRMANPTVKALMLTPLMGSLRKQLMLLVVTGRKSGRKYSFPLSAHQIDGVYYALTSAPWKNNFRDGADAILRHAGSTRRVHGELITDPAAVAEISRRCAESYGPKRAQMMMGLKFRDQRRIPTVEEFAEAVSQVGYAAIRLTPTR</sequence>